<feature type="region of interest" description="Disordered" evidence="1">
    <location>
        <begin position="119"/>
        <end position="140"/>
    </location>
</feature>
<sequence length="164" mass="17910">MYGFNYLTCAGVALLEGKARLKRSQFRRDSQPAPWPVNGRLADPVASATSTTPSTAPITTTPDSIANPGRNSSSQLQWLASAPCGLALEPKTRPHGRERTPSARWWAGGWPLQVRPLPAPPMHPKSATQNPEKESCMPKREEETWVADLVFVDPSTLSGRFDSC</sequence>
<evidence type="ECO:0000313" key="3">
    <source>
        <dbReference type="Proteomes" id="UP000323067"/>
    </source>
</evidence>
<gene>
    <name evidence="2" type="ORF">A9K55_006147</name>
</gene>
<proteinExistence type="predicted"/>
<reference evidence="2 3" key="1">
    <citation type="journal article" date="2017" name="BMC Genomics">
        <title>Chromosome level assembly and secondary metabolite potential of the parasitic fungus Cordyceps militaris.</title>
        <authorList>
            <person name="Kramer G.J."/>
            <person name="Nodwell J.R."/>
        </authorList>
    </citation>
    <scope>NUCLEOTIDE SEQUENCE [LARGE SCALE GENOMIC DNA]</scope>
    <source>
        <strain evidence="2 3">ATCC 34164</strain>
    </source>
</reference>
<dbReference type="VEuPathDB" id="FungiDB:CCM_02801"/>
<name>A0A2H4SAN0_CORMI</name>
<feature type="compositionally biased region" description="Basic and acidic residues" evidence="1">
    <location>
        <begin position="131"/>
        <end position="140"/>
    </location>
</feature>
<accession>A0A2H4SAN0</accession>
<protein>
    <submittedName>
        <fullName evidence="2">Uncharacterized protein</fullName>
    </submittedName>
</protein>
<feature type="compositionally biased region" description="Low complexity" evidence="1">
    <location>
        <begin position="42"/>
        <end position="66"/>
    </location>
</feature>
<dbReference type="VEuPathDB" id="FungiDB:A9K55_006147"/>
<feature type="region of interest" description="Disordered" evidence="1">
    <location>
        <begin position="25"/>
        <end position="74"/>
    </location>
</feature>
<dbReference type="Proteomes" id="UP000323067">
    <property type="component" value="Chromosome vi"/>
</dbReference>
<dbReference type="AlphaFoldDB" id="A0A2H4SAN0"/>
<evidence type="ECO:0000256" key="1">
    <source>
        <dbReference type="SAM" id="MobiDB-lite"/>
    </source>
</evidence>
<organism evidence="2 3">
    <name type="scientific">Cordyceps militaris</name>
    <name type="common">Caterpillar fungus</name>
    <name type="synonym">Clavaria militaris</name>
    <dbReference type="NCBI Taxonomy" id="73501"/>
    <lineage>
        <taxon>Eukaryota</taxon>
        <taxon>Fungi</taxon>
        <taxon>Dikarya</taxon>
        <taxon>Ascomycota</taxon>
        <taxon>Pezizomycotina</taxon>
        <taxon>Sordariomycetes</taxon>
        <taxon>Hypocreomycetidae</taxon>
        <taxon>Hypocreales</taxon>
        <taxon>Cordycipitaceae</taxon>
        <taxon>Cordyceps</taxon>
    </lineage>
</organism>
<dbReference type="EMBL" id="CP023323">
    <property type="protein sequence ID" value="ATY60172.1"/>
    <property type="molecule type" value="Genomic_DNA"/>
</dbReference>
<evidence type="ECO:0000313" key="2">
    <source>
        <dbReference type="EMBL" id="ATY60172.1"/>
    </source>
</evidence>